<name>A0ABX2Y9K4_9CELL</name>
<gene>
    <name evidence="1" type="ORF">OERS_04940</name>
</gene>
<keyword evidence="2" id="KW-1185">Reference proteome</keyword>
<proteinExistence type="predicted"/>
<evidence type="ECO:0000313" key="2">
    <source>
        <dbReference type="Proteomes" id="UP000093412"/>
    </source>
</evidence>
<organism evidence="1 2">
    <name type="scientific">Oerskovia enterophila</name>
    <dbReference type="NCBI Taxonomy" id="43678"/>
    <lineage>
        <taxon>Bacteria</taxon>
        <taxon>Bacillati</taxon>
        <taxon>Actinomycetota</taxon>
        <taxon>Actinomycetes</taxon>
        <taxon>Micrococcales</taxon>
        <taxon>Cellulomonadaceae</taxon>
        <taxon>Oerskovia</taxon>
    </lineage>
</organism>
<dbReference type="EMBL" id="MAQA01000003">
    <property type="protein sequence ID" value="OCI32902.1"/>
    <property type="molecule type" value="Genomic_DNA"/>
</dbReference>
<dbReference type="RefSeq" id="WP_068624147.1">
    <property type="nucleotide sequence ID" value="NZ_MAQA01000003.1"/>
</dbReference>
<comment type="caution">
    <text evidence="1">The sequence shown here is derived from an EMBL/GenBank/DDBJ whole genome shotgun (WGS) entry which is preliminary data.</text>
</comment>
<sequence>MSFNANVPGLDRASVKQRARVALFAARDERPDEDLTTAEVRILSRMARRANPGLGFFPATDAMTWLTQDVWSPHIDEVAVRRALALDWTAIRSLTHLEYEELITRLARTYDPFGDYDIDPSAVRSPYGDVVEGERRMGDRARAFRDAPLADQRTLRRALAHRLSKPDAPNEPKPLTQSEIAADLGVAPSTLRLLLAKVGATKVDGRWVVTDQVLVAVRAELAQKATTCAEPACSTAPRRRGLCEMHYQRWRHAEKKSAAAASVSAPAA</sequence>
<dbReference type="Proteomes" id="UP000093412">
    <property type="component" value="Unassembled WGS sequence"/>
</dbReference>
<evidence type="ECO:0008006" key="3">
    <source>
        <dbReference type="Google" id="ProtNLM"/>
    </source>
</evidence>
<evidence type="ECO:0000313" key="1">
    <source>
        <dbReference type="EMBL" id="OCI32902.1"/>
    </source>
</evidence>
<reference evidence="1 2" key="1">
    <citation type="submission" date="2016-06" db="EMBL/GenBank/DDBJ databases">
        <title>Genome sequence of Oerskovia enterophila DSM 43852.</title>
        <authorList>
            <person name="Poehlein A."/>
            <person name="Jag V."/>
            <person name="Bengelsdorf F.R."/>
            <person name="Daniel R."/>
            <person name="Duerre P."/>
        </authorList>
    </citation>
    <scope>NUCLEOTIDE SEQUENCE [LARGE SCALE GENOMIC DNA]</scope>
    <source>
        <strain evidence="1 2">DSM 43852</strain>
    </source>
</reference>
<accession>A0ABX2Y9K4</accession>
<protein>
    <recommendedName>
        <fullName evidence="3">HTH crp-type domain-containing protein</fullName>
    </recommendedName>
</protein>